<dbReference type="InterPro" id="IPR006553">
    <property type="entry name" value="Leu-rich_rpt_Cys-con_subtyp"/>
</dbReference>
<evidence type="ECO:0000256" key="1">
    <source>
        <dbReference type="ARBA" id="ARBA00022786"/>
    </source>
</evidence>
<dbReference type="Gene3D" id="1.20.1280.50">
    <property type="match status" value="1"/>
</dbReference>
<accession>A0AAF5HZE8</accession>
<keyword evidence="1" id="KW-0833">Ubl conjugation pathway</keyword>
<dbReference type="InterPro" id="IPR032675">
    <property type="entry name" value="LRR_dom_sf"/>
</dbReference>
<dbReference type="SMART" id="SM00256">
    <property type="entry name" value="FBOX"/>
    <property type="match status" value="1"/>
</dbReference>
<proteinExistence type="predicted"/>
<dbReference type="SUPFAM" id="SSF52047">
    <property type="entry name" value="RNI-like"/>
    <property type="match status" value="1"/>
</dbReference>
<sequence>MSFLNDDCWLVIFKNLPIKERVKCEVVCKRFYYILREFNKGYRNEKKIDFFSILITNFEQLYNKEKSNYLPCISGIMKRCGNNLEEISFGKRWLSLKQDVIDEIESYTERLHYINLSGVLLLGNICKLLLKNAKTIEILNLDECHFYDDEPMKNDVSNIFEKFINLKKLYLQKNCLSLSKLYQVNKNLKVLDLTYPICFDINDFNTFLKNHLSLEELYLDGIQTLNYETIHLISNLKKLVVLEIGNLTTTELPIISFSNIRTLKSLSINYVISIDDIILENLLRALYNLQNLSLTHCTNILNYSSLKYLTNITKLTITHSNTLCNYDMECLSQNKKLSSIKIQRCPLLTNKGMESLIKNCPLKKVEIIDCPGIGDASLYILAKSQKIYKSISFEGCCNVTNDGVKALAKMRSLNELINLDISHNKNVDDSAIEELCEELRNKETKKINLLEICVKQTSVSKFVENKVNDKIYLYY</sequence>
<reference evidence="4" key="1">
    <citation type="submission" date="2024-02" db="UniProtKB">
        <authorList>
            <consortium name="WormBaseParasite"/>
        </authorList>
    </citation>
    <scope>IDENTIFICATION</scope>
</reference>
<organism evidence="3 4">
    <name type="scientific">Strongyloides stercoralis</name>
    <name type="common">Threadworm</name>
    <dbReference type="NCBI Taxonomy" id="6248"/>
    <lineage>
        <taxon>Eukaryota</taxon>
        <taxon>Metazoa</taxon>
        <taxon>Ecdysozoa</taxon>
        <taxon>Nematoda</taxon>
        <taxon>Chromadorea</taxon>
        <taxon>Rhabditida</taxon>
        <taxon>Tylenchina</taxon>
        <taxon>Panagrolaimomorpha</taxon>
        <taxon>Strongyloidoidea</taxon>
        <taxon>Strongyloididae</taxon>
        <taxon>Strongyloides</taxon>
    </lineage>
</organism>
<keyword evidence="3" id="KW-1185">Reference proteome</keyword>
<dbReference type="GO" id="GO:0019005">
    <property type="term" value="C:SCF ubiquitin ligase complex"/>
    <property type="evidence" value="ECO:0007669"/>
    <property type="project" value="TreeGrafter"/>
</dbReference>
<dbReference type="SUPFAM" id="SSF81383">
    <property type="entry name" value="F-box domain"/>
    <property type="match status" value="1"/>
</dbReference>
<evidence type="ECO:0000259" key="2">
    <source>
        <dbReference type="SMART" id="SM00256"/>
    </source>
</evidence>
<dbReference type="InterPro" id="IPR001810">
    <property type="entry name" value="F-box_dom"/>
</dbReference>
<dbReference type="GO" id="GO:0031146">
    <property type="term" value="P:SCF-dependent proteasomal ubiquitin-dependent protein catabolic process"/>
    <property type="evidence" value="ECO:0007669"/>
    <property type="project" value="TreeGrafter"/>
</dbReference>
<dbReference type="AlphaFoldDB" id="A0AAF5HZE8"/>
<name>A0AAF5HZE8_STRER</name>
<dbReference type="InterPro" id="IPR036047">
    <property type="entry name" value="F-box-like_dom_sf"/>
</dbReference>
<dbReference type="PANTHER" id="PTHR13318">
    <property type="entry name" value="PARTNER OF PAIRED, ISOFORM B-RELATED"/>
    <property type="match status" value="1"/>
</dbReference>
<dbReference type="PANTHER" id="PTHR13318:SF95">
    <property type="entry name" value="F-BOX PROTEIN YLR352W"/>
    <property type="match status" value="1"/>
</dbReference>
<dbReference type="Gene3D" id="3.80.10.10">
    <property type="entry name" value="Ribonuclease Inhibitor"/>
    <property type="match status" value="1"/>
</dbReference>
<dbReference type="Pfam" id="PF00646">
    <property type="entry name" value="F-box"/>
    <property type="match status" value="1"/>
</dbReference>
<evidence type="ECO:0000313" key="4">
    <source>
        <dbReference type="WBParaSite" id="TCONS_00005103.p1"/>
    </source>
</evidence>
<protein>
    <submittedName>
        <fullName evidence="4">Adenylate kinase</fullName>
    </submittedName>
</protein>
<dbReference type="WBParaSite" id="TCONS_00005103.p1">
    <property type="protein sequence ID" value="TCONS_00005103.p1"/>
    <property type="gene ID" value="XLOC_003435"/>
</dbReference>
<dbReference type="Proteomes" id="UP000035681">
    <property type="component" value="Unplaced"/>
</dbReference>
<evidence type="ECO:0000313" key="3">
    <source>
        <dbReference type="Proteomes" id="UP000035681"/>
    </source>
</evidence>
<feature type="domain" description="F-box" evidence="2">
    <location>
        <begin position="4"/>
        <end position="44"/>
    </location>
</feature>
<dbReference type="SMART" id="SM00367">
    <property type="entry name" value="LRR_CC"/>
    <property type="match status" value="5"/>
</dbReference>